<proteinExistence type="predicted"/>
<name>A0ABU9B4Z3_9BACT</name>
<sequence>MKLAIMQPYFFPYIGYFQLMHAVDEFIVYDNIQFTKKGWINRNRILVNGADSYIGIPLKKDSDYLNVVDRYLADVWPEEQKSLLNRLTGSYRKAPHFESVFPLIKEIIQSEERNLFGFLLSSLVKVKNHIGITTPLIVSSSLAIDHALRSEEKVMALCKARNAQVYMNPIGGVELYSKESFRGDGIELQFLKADNIQYPQFSNEFVPFLSIIDVLMFNSQERVRDFLNQYTLQ</sequence>
<dbReference type="RefSeq" id="WP_341407818.1">
    <property type="nucleotide sequence ID" value="NZ_JBBUKT010000015.1"/>
</dbReference>
<keyword evidence="2" id="KW-1185">Reference proteome</keyword>
<dbReference type="EMBL" id="JBBUKT010000015">
    <property type="protein sequence ID" value="MEK7954052.1"/>
    <property type="molecule type" value="Genomic_DNA"/>
</dbReference>
<dbReference type="Proteomes" id="UP001371305">
    <property type="component" value="Unassembled WGS sequence"/>
</dbReference>
<dbReference type="InterPro" id="IPR014985">
    <property type="entry name" value="WbqC"/>
</dbReference>
<dbReference type="Pfam" id="PF08889">
    <property type="entry name" value="WbqC"/>
    <property type="match status" value="1"/>
</dbReference>
<evidence type="ECO:0000313" key="2">
    <source>
        <dbReference type="Proteomes" id="UP001371305"/>
    </source>
</evidence>
<gene>
    <name evidence="1" type="ORF">WKV53_26285</name>
</gene>
<evidence type="ECO:0000313" key="1">
    <source>
        <dbReference type="EMBL" id="MEK7954052.1"/>
    </source>
</evidence>
<comment type="caution">
    <text evidence="1">The sequence shown here is derived from an EMBL/GenBank/DDBJ whole genome shotgun (WGS) entry which is preliminary data.</text>
</comment>
<protein>
    <submittedName>
        <fullName evidence="1">WbqC family protein</fullName>
    </submittedName>
</protein>
<reference evidence="1 2" key="1">
    <citation type="submission" date="2024-04" db="EMBL/GenBank/DDBJ databases">
        <title>Luteolibacter sp. isolated from soil.</title>
        <authorList>
            <person name="An J."/>
        </authorList>
    </citation>
    <scope>NUCLEOTIDE SEQUENCE [LARGE SCALE GENOMIC DNA]</scope>
    <source>
        <strain evidence="1 2">Y139</strain>
    </source>
</reference>
<accession>A0ABU9B4Z3</accession>
<organism evidence="1 2">
    <name type="scientific">Luteolibacter soli</name>
    <dbReference type="NCBI Taxonomy" id="3135280"/>
    <lineage>
        <taxon>Bacteria</taxon>
        <taxon>Pseudomonadati</taxon>
        <taxon>Verrucomicrobiota</taxon>
        <taxon>Verrucomicrobiia</taxon>
        <taxon>Verrucomicrobiales</taxon>
        <taxon>Verrucomicrobiaceae</taxon>
        <taxon>Luteolibacter</taxon>
    </lineage>
</organism>